<dbReference type="EMBL" id="KN294010">
    <property type="protein sequence ID" value="EEH35497.2"/>
    <property type="molecule type" value="Genomic_DNA"/>
</dbReference>
<organism evidence="2 3">
    <name type="scientific">Paracoccidioides lutzii (strain ATCC MYA-826 / Pb01)</name>
    <name type="common">Paracoccidioides brasiliensis</name>
    <dbReference type="NCBI Taxonomy" id="502779"/>
    <lineage>
        <taxon>Eukaryota</taxon>
        <taxon>Fungi</taxon>
        <taxon>Dikarya</taxon>
        <taxon>Ascomycota</taxon>
        <taxon>Pezizomycotina</taxon>
        <taxon>Eurotiomycetes</taxon>
        <taxon>Eurotiomycetidae</taxon>
        <taxon>Onygenales</taxon>
        <taxon>Ajellomycetaceae</taxon>
        <taxon>Paracoccidioides</taxon>
    </lineage>
</organism>
<evidence type="ECO:0000313" key="2">
    <source>
        <dbReference type="EMBL" id="EEH35497.2"/>
    </source>
</evidence>
<protein>
    <submittedName>
        <fullName evidence="2">Uncharacterized protein</fullName>
    </submittedName>
</protein>
<dbReference type="Proteomes" id="UP000002059">
    <property type="component" value="Partially assembled WGS sequence"/>
</dbReference>
<gene>
    <name evidence="2" type="ORF">PAAG_06544</name>
</gene>
<accession>C1H703</accession>
<dbReference type="VEuPathDB" id="FungiDB:PAAG_06544"/>
<proteinExistence type="predicted"/>
<feature type="region of interest" description="Disordered" evidence="1">
    <location>
        <begin position="158"/>
        <end position="182"/>
    </location>
</feature>
<dbReference type="RefSeq" id="XP_015700148.1">
    <property type="nucleotide sequence ID" value="XM_015845922.1"/>
</dbReference>
<evidence type="ECO:0000256" key="1">
    <source>
        <dbReference type="SAM" id="MobiDB-lite"/>
    </source>
</evidence>
<name>C1H703_PARBA</name>
<keyword evidence="3" id="KW-1185">Reference proteome</keyword>
<dbReference type="HOGENOM" id="CLU_1482434_0_0_1"/>
<reference evidence="2 3" key="1">
    <citation type="journal article" date="2011" name="PLoS Genet.">
        <title>Comparative genomic analysis of human fungal pathogens causing paracoccidioidomycosis.</title>
        <authorList>
            <person name="Desjardins C.A."/>
            <person name="Champion M.D."/>
            <person name="Holder J.W."/>
            <person name="Muszewska A."/>
            <person name="Goldberg J."/>
            <person name="Bailao A.M."/>
            <person name="Brigido M.M."/>
            <person name="Ferreira M.E."/>
            <person name="Garcia A.M."/>
            <person name="Grynberg M."/>
            <person name="Gujja S."/>
            <person name="Heiman D.I."/>
            <person name="Henn M.R."/>
            <person name="Kodira C.D."/>
            <person name="Leon-Narvaez H."/>
            <person name="Longo L.V."/>
            <person name="Ma L.J."/>
            <person name="Malavazi I."/>
            <person name="Matsuo A.L."/>
            <person name="Morais F.V."/>
            <person name="Pereira M."/>
            <person name="Rodriguez-Brito S."/>
            <person name="Sakthikumar S."/>
            <person name="Salem-Izacc S.M."/>
            <person name="Sykes S.M."/>
            <person name="Teixeira M.M."/>
            <person name="Vallejo M.C."/>
            <person name="Walter M.E."/>
            <person name="Yandava C."/>
            <person name="Young S."/>
            <person name="Zeng Q."/>
            <person name="Zucker J."/>
            <person name="Felipe M.S."/>
            <person name="Goldman G.H."/>
            <person name="Haas B.J."/>
            <person name="McEwen J.G."/>
            <person name="Nino-Vega G."/>
            <person name="Puccia R."/>
            <person name="San-Blas G."/>
            <person name="Soares C.M."/>
            <person name="Birren B.W."/>
            <person name="Cuomo C.A."/>
        </authorList>
    </citation>
    <scope>NUCLEOTIDE SEQUENCE [LARGE SCALE GENOMIC DNA]</scope>
    <source>
        <strain evidence="3">ATCC MYA-826 / Pb01</strain>
    </source>
</reference>
<dbReference type="KEGG" id="pbl:PAAG_06544"/>
<evidence type="ECO:0000313" key="3">
    <source>
        <dbReference type="Proteomes" id="UP000002059"/>
    </source>
</evidence>
<sequence>MPFHCELKLVRQHLKRARKRTNSLLQTIEIASEVTVLASESNKSILDQNEKLDLAMMENIAADITPEYASMNVQLIFHYSMEANIYIDLIASSPKIAELPETLQTQDATTPIDRHQLALIPAFDIGSDQWSIPDLSSISRSVDDAQAVQPVFGEIHDSGQQYTQQSIDQTRGSSGKETSPGW</sequence>
<dbReference type="AlphaFoldDB" id="C1H703"/>
<dbReference type="GeneID" id="9094773"/>